<accession>A0A7I9ZPW2</accession>
<feature type="transmembrane region" description="Helical" evidence="1">
    <location>
        <begin position="100"/>
        <end position="121"/>
    </location>
</feature>
<dbReference type="RefSeq" id="WP_237166559.1">
    <property type="nucleotide sequence ID" value="NZ_BLLB01000002.1"/>
</dbReference>
<comment type="caution">
    <text evidence="2">The sequence shown here is derived from an EMBL/GenBank/DDBJ whole genome shotgun (WGS) entry which is preliminary data.</text>
</comment>
<feature type="transmembrane region" description="Helical" evidence="1">
    <location>
        <begin position="65"/>
        <end position="88"/>
    </location>
</feature>
<keyword evidence="3" id="KW-1185">Reference proteome</keyword>
<dbReference type="AlphaFoldDB" id="A0A7I9ZPW2"/>
<sequence>MTLPSPEPRVSRTRAALTVVVGAVAAGALVGGLWAWLAPPIHGVVALTRSGERITASLGSESDHWFTAAFMFVGMLAVVAVLGAVLLWQWRAHRGPVMAAALTVGGVAAAVVAAAVGASLARLRYGVVDVAAAPVSEESRVHYVVEAPAVFFGHSALQIAATVLLPAAVAALVYLLGVTATPRDDLGAWPPVEYPLPTTGRIGTGADVPPVAPSAPWP</sequence>
<reference evidence="2 3" key="1">
    <citation type="journal article" date="2019" name="Emerg. Microbes Infect.">
        <title>Comprehensive subspecies identification of 175 nontuberculous mycobacteria species based on 7547 genomic profiles.</title>
        <authorList>
            <person name="Matsumoto Y."/>
            <person name="Kinjo T."/>
            <person name="Motooka D."/>
            <person name="Nabeya D."/>
            <person name="Jung N."/>
            <person name="Uechi K."/>
            <person name="Horii T."/>
            <person name="Iida T."/>
            <person name="Fujita J."/>
            <person name="Nakamura S."/>
        </authorList>
    </citation>
    <scope>NUCLEOTIDE SEQUENCE [LARGE SCALE GENOMIC DNA]</scope>
    <source>
        <strain evidence="2 3">JCM 30996</strain>
    </source>
</reference>
<evidence type="ECO:0000313" key="2">
    <source>
        <dbReference type="EMBL" id="GFH03091.1"/>
    </source>
</evidence>
<keyword evidence="1" id="KW-1133">Transmembrane helix</keyword>
<dbReference type="Pfam" id="PF10821">
    <property type="entry name" value="DUF2567"/>
    <property type="match status" value="1"/>
</dbReference>
<dbReference type="EMBL" id="BLLB01000002">
    <property type="protein sequence ID" value="GFH03091.1"/>
    <property type="molecule type" value="Genomic_DNA"/>
</dbReference>
<feature type="transmembrane region" description="Helical" evidence="1">
    <location>
        <begin position="156"/>
        <end position="176"/>
    </location>
</feature>
<feature type="transmembrane region" description="Helical" evidence="1">
    <location>
        <begin position="15"/>
        <end position="37"/>
    </location>
</feature>
<keyword evidence="1" id="KW-0812">Transmembrane</keyword>
<keyword evidence="1" id="KW-0472">Membrane</keyword>
<evidence type="ECO:0000256" key="1">
    <source>
        <dbReference type="SAM" id="Phobius"/>
    </source>
</evidence>
<organism evidence="2 3">
    <name type="scientific">Mycolicibacterium hippocampi</name>
    <dbReference type="NCBI Taxonomy" id="659824"/>
    <lineage>
        <taxon>Bacteria</taxon>
        <taxon>Bacillati</taxon>
        <taxon>Actinomycetota</taxon>
        <taxon>Actinomycetes</taxon>
        <taxon>Mycobacteriales</taxon>
        <taxon>Mycobacteriaceae</taxon>
        <taxon>Mycolicibacterium</taxon>
    </lineage>
</organism>
<dbReference type="InterPro" id="IPR021213">
    <property type="entry name" value="DUF2567"/>
</dbReference>
<dbReference type="Proteomes" id="UP000465304">
    <property type="component" value="Unassembled WGS sequence"/>
</dbReference>
<evidence type="ECO:0000313" key="3">
    <source>
        <dbReference type="Proteomes" id="UP000465304"/>
    </source>
</evidence>
<gene>
    <name evidence="2" type="ORF">MHIP_35740</name>
</gene>
<proteinExistence type="predicted"/>
<name>A0A7I9ZPW2_9MYCO</name>
<protein>
    <submittedName>
        <fullName evidence="2">Membrane protein</fullName>
    </submittedName>
</protein>